<evidence type="ECO:0000313" key="3">
    <source>
        <dbReference type="Proteomes" id="UP001178461"/>
    </source>
</evidence>
<accession>A0AA35LMR7</accession>
<evidence type="ECO:0000256" key="1">
    <source>
        <dbReference type="SAM" id="MobiDB-lite"/>
    </source>
</evidence>
<dbReference type="Proteomes" id="UP001178461">
    <property type="component" value="Chromosome 18"/>
</dbReference>
<reference evidence="2" key="1">
    <citation type="submission" date="2022-12" db="EMBL/GenBank/DDBJ databases">
        <authorList>
            <person name="Alioto T."/>
            <person name="Alioto T."/>
            <person name="Gomez Garrido J."/>
        </authorList>
    </citation>
    <scope>NUCLEOTIDE SEQUENCE</scope>
</reference>
<protein>
    <submittedName>
        <fullName evidence="2">Uncharacterized protein</fullName>
    </submittedName>
</protein>
<gene>
    <name evidence="2" type="ORF">PODLI_1B034682</name>
</gene>
<organism evidence="2 3">
    <name type="scientific">Podarcis lilfordi</name>
    <name type="common">Lilford's wall lizard</name>
    <dbReference type="NCBI Taxonomy" id="74358"/>
    <lineage>
        <taxon>Eukaryota</taxon>
        <taxon>Metazoa</taxon>
        <taxon>Chordata</taxon>
        <taxon>Craniata</taxon>
        <taxon>Vertebrata</taxon>
        <taxon>Euteleostomi</taxon>
        <taxon>Lepidosauria</taxon>
        <taxon>Squamata</taxon>
        <taxon>Bifurcata</taxon>
        <taxon>Unidentata</taxon>
        <taxon>Episquamata</taxon>
        <taxon>Laterata</taxon>
        <taxon>Lacertibaenia</taxon>
        <taxon>Lacertidae</taxon>
        <taxon>Podarcis</taxon>
    </lineage>
</organism>
<dbReference type="AlphaFoldDB" id="A0AA35LMR7"/>
<evidence type="ECO:0000313" key="2">
    <source>
        <dbReference type="EMBL" id="CAI5798688.1"/>
    </source>
</evidence>
<keyword evidence="3" id="KW-1185">Reference proteome</keyword>
<name>A0AA35LMR7_9SAUR</name>
<sequence length="115" mass="12057">MAFFFVRFSPDPGLVHPGGPFPPLGGGNSVLLPVFSYWCYNSSGSLLGSSGLPGPFAGSEMEMDNGWPGRAPREGGGEAPIPASSKAPLVEPECDSSQLQRIKGCRMTMISCSHP</sequence>
<proteinExistence type="predicted"/>
<dbReference type="EMBL" id="OX395144">
    <property type="protein sequence ID" value="CAI5798688.1"/>
    <property type="molecule type" value="Genomic_DNA"/>
</dbReference>
<feature type="region of interest" description="Disordered" evidence="1">
    <location>
        <begin position="57"/>
        <end position="93"/>
    </location>
</feature>